<comment type="caution">
    <text evidence="2">The sequence shown here is derived from an EMBL/GenBank/DDBJ whole genome shotgun (WGS) entry which is preliminary data.</text>
</comment>
<dbReference type="Proteomes" id="UP000541444">
    <property type="component" value="Unassembled WGS sequence"/>
</dbReference>
<feature type="coiled-coil region" evidence="1">
    <location>
        <begin position="277"/>
        <end position="325"/>
    </location>
</feature>
<dbReference type="EMBL" id="JACGCM010001428">
    <property type="protein sequence ID" value="KAF6155225.1"/>
    <property type="molecule type" value="Genomic_DNA"/>
</dbReference>
<accession>A0A7J7MJY4</accession>
<organism evidence="2 3">
    <name type="scientific">Kingdonia uniflora</name>
    <dbReference type="NCBI Taxonomy" id="39325"/>
    <lineage>
        <taxon>Eukaryota</taxon>
        <taxon>Viridiplantae</taxon>
        <taxon>Streptophyta</taxon>
        <taxon>Embryophyta</taxon>
        <taxon>Tracheophyta</taxon>
        <taxon>Spermatophyta</taxon>
        <taxon>Magnoliopsida</taxon>
        <taxon>Ranunculales</taxon>
        <taxon>Circaeasteraceae</taxon>
        <taxon>Kingdonia</taxon>
    </lineage>
</organism>
<gene>
    <name evidence="2" type="ORF">GIB67_019751</name>
</gene>
<proteinExistence type="predicted"/>
<evidence type="ECO:0000313" key="3">
    <source>
        <dbReference type="Proteomes" id="UP000541444"/>
    </source>
</evidence>
<evidence type="ECO:0000256" key="1">
    <source>
        <dbReference type="SAM" id="Coils"/>
    </source>
</evidence>
<sequence length="363" mass="41389">MRSKPSIPTSIFVVASSFEETSSSRRGDECSMSEEIISSVEKSIEGWEPSKVNEVMERRDRSKKERVLVIYPEGVDVGKKYLKYKKKLQGEWGSYVEKQGLRFRSFIPGKGDEAVYYQVSSLAKWKKDRWIGEGFSLSYYNGREQSGPRDGFLCFLNQPKPLSTPNKTSLFDYVAQDLNELKQLGRVPLSLGAATTQEITKSISGDVVVNLEVAPVEVEKSSLKIKRHEEEGSSRTKPHTSAKMAELEFKCCSMAAMDPEQLDAEYYEHTFALSMLLKVAKNCLEQKNKEFEALTARFEAQSARLKEFKDQFARVMELKAELKLEKEQRVEEAKTAVKLVTKYSDLVAHDDMMLKFFKALKVE</sequence>
<name>A0A7J7MJY4_9MAGN</name>
<keyword evidence="3" id="KW-1185">Reference proteome</keyword>
<protein>
    <submittedName>
        <fullName evidence="2">Uncharacterized protein</fullName>
    </submittedName>
</protein>
<keyword evidence="1" id="KW-0175">Coiled coil</keyword>
<reference evidence="2 3" key="1">
    <citation type="journal article" date="2020" name="IScience">
        <title>Genome Sequencing of the Endangered Kingdonia uniflora (Circaeasteraceae, Ranunculales) Reveals Potential Mechanisms of Evolutionary Specialization.</title>
        <authorList>
            <person name="Sun Y."/>
            <person name="Deng T."/>
            <person name="Zhang A."/>
            <person name="Moore M.J."/>
            <person name="Landis J.B."/>
            <person name="Lin N."/>
            <person name="Zhang H."/>
            <person name="Zhang X."/>
            <person name="Huang J."/>
            <person name="Zhang X."/>
            <person name="Sun H."/>
            <person name="Wang H."/>
        </authorList>
    </citation>
    <scope>NUCLEOTIDE SEQUENCE [LARGE SCALE GENOMIC DNA]</scope>
    <source>
        <strain evidence="2">TB1705</strain>
        <tissue evidence="2">Leaf</tissue>
    </source>
</reference>
<dbReference type="AlphaFoldDB" id="A0A7J7MJY4"/>
<evidence type="ECO:0000313" key="2">
    <source>
        <dbReference type="EMBL" id="KAF6155225.1"/>
    </source>
</evidence>